<dbReference type="AlphaFoldDB" id="A0A9P0ISQ6"/>
<keyword evidence="3" id="KW-1185">Reference proteome</keyword>
<reference evidence="2" key="2">
    <citation type="submission" date="2022-10" db="EMBL/GenBank/DDBJ databases">
        <authorList>
            <consortium name="ENA_rothamsted_submissions"/>
            <consortium name="culmorum"/>
            <person name="King R."/>
        </authorList>
    </citation>
    <scope>NUCLEOTIDE SEQUENCE</scope>
</reference>
<sequence>MQRVLYMYTVCMMYLPMIHGVYYYYYLYSFRCFFFIPSNNTPSHTRAPRKKRRDVVQIHAVYIIHVYIVFCVMYKKKKIDFHRRAVITIFDLNCGARKLMWELSSNSNSSSKQRRTTTTINTPLIALTCLMRSDLILSERARAYCRERISLVEKKKKYI</sequence>
<reference evidence="2" key="1">
    <citation type="submission" date="2022-02" db="EMBL/GenBank/DDBJ databases">
        <authorList>
            <person name="King R."/>
        </authorList>
    </citation>
    <scope>NUCLEOTIDE SEQUENCE</scope>
</reference>
<proteinExistence type="predicted"/>
<name>A0A9P0ISQ6_APHGO</name>
<gene>
    <name evidence="2" type="ORF">APHIGO_LOCUS2525</name>
</gene>
<feature type="transmembrane region" description="Helical" evidence="1">
    <location>
        <begin position="5"/>
        <end position="25"/>
    </location>
</feature>
<keyword evidence="1" id="KW-0472">Membrane</keyword>
<keyword evidence="1" id="KW-1133">Transmembrane helix</keyword>
<feature type="transmembrane region" description="Helical" evidence="1">
    <location>
        <begin position="56"/>
        <end position="74"/>
    </location>
</feature>
<evidence type="ECO:0000256" key="1">
    <source>
        <dbReference type="SAM" id="Phobius"/>
    </source>
</evidence>
<accession>A0A9P0ISQ6</accession>
<evidence type="ECO:0000313" key="2">
    <source>
        <dbReference type="EMBL" id="CAH1713768.1"/>
    </source>
</evidence>
<dbReference type="Proteomes" id="UP001154329">
    <property type="component" value="Chromosome 1"/>
</dbReference>
<organism evidence="2 3">
    <name type="scientific">Aphis gossypii</name>
    <name type="common">Cotton aphid</name>
    <dbReference type="NCBI Taxonomy" id="80765"/>
    <lineage>
        <taxon>Eukaryota</taxon>
        <taxon>Metazoa</taxon>
        <taxon>Ecdysozoa</taxon>
        <taxon>Arthropoda</taxon>
        <taxon>Hexapoda</taxon>
        <taxon>Insecta</taxon>
        <taxon>Pterygota</taxon>
        <taxon>Neoptera</taxon>
        <taxon>Paraneoptera</taxon>
        <taxon>Hemiptera</taxon>
        <taxon>Sternorrhyncha</taxon>
        <taxon>Aphidomorpha</taxon>
        <taxon>Aphidoidea</taxon>
        <taxon>Aphididae</taxon>
        <taxon>Aphidini</taxon>
        <taxon>Aphis</taxon>
        <taxon>Aphis</taxon>
    </lineage>
</organism>
<dbReference type="EMBL" id="OU899034">
    <property type="protein sequence ID" value="CAH1713768.1"/>
    <property type="molecule type" value="Genomic_DNA"/>
</dbReference>
<evidence type="ECO:0000313" key="3">
    <source>
        <dbReference type="Proteomes" id="UP001154329"/>
    </source>
</evidence>
<protein>
    <submittedName>
        <fullName evidence="2">Uncharacterized protein</fullName>
    </submittedName>
</protein>
<keyword evidence="1" id="KW-0812">Transmembrane</keyword>